<sequence>MHSIAAVRSAGGAASYFAKDDYYTGEHSAEATAWGGKGAAAIGLSGEVSKEAFENLLNGKLPDGTLVNQTANRTTGIDLTFSMPKSASVMAYIAGDKRILEAHMAAVKATMGWAEKTFAEARDYSRNRNGEPVRTGNLVYALFEHDTSRKLDPQGHIHVVVAAITQTAAGKWQALWNGQLWKNNTTIGSAYHAAFRQELAKLGYETQLTGKHGQFEIKGVPREVLQEFSKRREEVIAKAKEVGVTTPQGQDRVVVNSRDAKLNVEDRGALREQWKARAAALGFDGKERLSQALERSGPAGVERDRSIGVQARVQEIIASVRTVIGDYLRPGDDLTTKGLARATLTPAQLRSEMAVASAVRMLGQREAAFSVTDIYKGALNLGLAGVTIDGVDKRVSALIESGQLIKGASDRLDGVFTHVTTPEHVAQERQLLAGVDQGRGATAPIVPAGEVTEKLQAAAGDRPLNGEQLAAATLALSSTDRVVVIQGVAGAGKTTMLEAMAAVASDHGKEVIGLAFANKMVSTLRNETGLEAMTVSSFVNQHIRGARAGRGAEFEASRQALADKVIVLDEASLVANEAMNNLVTIANAYKVNGLWLTGDVKQLPSIDWGKAYHLVQGHDPAIARLETSQRQKTEHMQQVATLSREGKFKESFEVLGERVQAHGNDYLAKAAERWLSLAPEERERTAIYTSGRASRSELNQLVQAGLKQEGTITGEGLRLTTLQQVNTTREEMRYAHTYSAGLLLEVARRVDAVGLSRGRYDVLGADTKGRVVVRDERGREIRFDPQKIDPTDKRDALKLAEKMDTTLHEGDKIRWTDTDKPRNLDNSEQARVLAITEQGVKVENAKGEVIDLQHGDKMLERLGLSYAINMHQAQGMTTDKGIGAMHSSEQNLSTQRLSYVMLTRVRFDVEIFTNDRDRLLQTISHNTGDKLSALETTGEKDPGGSRRLDPAKAGTFSPTIPPEVLAGLAPKGNFPTHDPGASAAKEAAVPAPPAKEVDLPERNIERSR</sequence>
<dbReference type="Pfam" id="PF13604">
    <property type="entry name" value="AAA_30"/>
    <property type="match status" value="1"/>
</dbReference>
<protein>
    <submittedName>
        <fullName evidence="5">MobF family relaxase</fullName>
    </submittedName>
</protein>
<dbReference type="PANTHER" id="PTHR43788">
    <property type="entry name" value="DNA2/NAM7 HELICASE FAMILY MEMBER"/>
    <property type="match status" value="1"/>
</dbReference>
<name>A0ABV6CY52_9SPHN</name>
<accession>A0ABV6CY52</accession>
<dbReference type="Gene3D" id="3.40.50.300">
    <property type="entry name" value="P-loop containing nucleotide triphosphate hydrolases"/>
    <property type="match status" value="2"/>
</dbReference>
<evidence type="ECO:0000256" key="1">
    <source>
        <dbReference type="ARBA" id="ARBA00022741"/>
    </source>
</evidence>
<dbReference type="SUPFAM" id="SSF55464">
    <property type="entry name" value="Origin of replication-binding domain, RBD-like"/>
    <property type="match status" value="1"/>
</dbReference>
<dbReference type="InterPro" id="IPR014059">
    <property type="entry name" value="TraI/TrwC_relax"/>
</dbReference>
<gene>
    <name evidence="5" type="primary">mobF</name>
    <name evidence="5" type="ORF">ACFFJC_13660</name>
</gene>
<dbReference type="SUPFAM" id="SSF52540">
    <property type="entry name" value="P-loop containing nucleoside triphosphate hydrolases"/>
    <property type="match status" value="2"/>
</dbReference>
<keyword evidence="1" id="KW-0547">Nucleotide-binding</keyword>
<organism evidence="5 6">
    <name type="scientific">Novosphingobium soli</name>
    <dbReference type="NCBI Taxonomy" id="574956"/>
    <lineage>
        <taxon>Bacteria</taxon>
        <taxon>Pseudomonadati</taxon>
        <taxon>Pseudomonadota</taxon>
        <taxon>Alphaproteobacteria</taxon>
        <taxon>Sphingomonadales</taxon>
        <taxon>Sphingomonadaceae</taxon>
        <taxon>Novosphingobium</taxon>
    </lineage>
</organism>
<evidence type="ECO:0000256" key="2">
    <source>
        <dbReference type="ARBA" id="ARBA00022840"/>
    </source>
</evidence>
<evidence type="ECO:0000313" key="6">
    <source>
        <dbReference type="Proteomes" id="UP001589798"/>
    </source>
</evidence>
<dbReference type="EMBL" id="JBHLWK010000016">
    <property type="protein sequence ID" value="MFC0205312.1"/>
    <property type="molecule type" value="Genomic_DNA"/>
</dbReference>
<evidence type="ECO:0000256" key="3">
    <source>
        <dbReference type="SAM" id="MobiDB-lite"/>
    </source>
</evidence>
<feature type="compositionally biased region" description="Basic and acidic residues" evidence="3">
    <location>
        <begin position="937"/>
        <end position="950"/>
    </location>
</feature>
<dbReference type="NCBIfam" id="TIGR02686">
    <property type="entry name" value="relax_trwC"/>
    <property type="match status" value="1"/>
</dbReference>
<dbReference type="InterPro" id="IPR050534">
    <property type="entry name" value="Coronavir_polyprotein_1ab"/>
</dbReference>
<proteinExistence type="predicted"/>
<feature type="region of interest" description="Disordered" evidence="3">
    <location>
        <begin position="930"/>
        <end position="1008"/>
    </location>
</feature>
<evidence type="ECO:0000259" key="4">
    <source>
        <dbReference type="Pfam" id="PF08751"/>
    </source>
</evidence>
<dbReference type="InterPro" id="IPR014862">
    <property type="entry name" value="TrwC"/>
</dbReference>
<keyword evidence="6" id="KW-1185">Reference proteome</keyword>
<dbReference type="Pfam" id="PF08751">
    <property type="entry name" value="TrwC"/>
    <property type="match status" value="1"/>
</dbReference>
<feature type="domain" description="TrwC relaxase" evidence="4">
    <location>
        <begin position="10"/>
        <end position="280"/>
    </location>
</feature>
<comment type="caution">
    <text evidence="5">The sequence shown here is derived from an EMBL/GenBank/DDBJ whole genome shotgun (WGS) entry which is preliminary data.</text>
</comment>
<keyword evidence="2" id="KW-0067">ATP-binding</keyword>
<reference evidence="5 6" key="1">
    <citation type="submission" date="2024-09" db="EMBL/GenBank/DDBJ databases">
        <authorList>
            <person name="Sun Q."/>
            <person name="Mori K."/>
        </authorList>
    </citation>
    <scope>NUCLEOTIDE SEQUENCE [LARGE SCALE GENOMIC DNA]</scope>
    <source>
        <strain evidence="5 6">CCM 7706</strain>
    </source>
</reference>
<dbReference type="InterPro" id="IPR027417">
    <property type="entry name" value="P-loop_NTPase"/>
</dbReference>
<dbReference type="Proteomes" id="UP001589798">
    <property type="component" value="Unassembled WGS sequence"/>
</dbReference>
<dbReference type="RefSeq" id="WP_379488048.1">
    <property type="nucleotide sequence ID" value="NZ_JBHLWK010000016.1"/>
</dbReference>
<evidence type="ECO:0000313" key="5">
    <source>
        <dbReference type="EMBL" id="MFC0205312.1"/>
    </source>
</evidence>
<dbReference type="NCBIfam" id="NF041492">
    <property type="entry name" value="MobF"/>
    <property type="match status" value="1"/>
</dbReference>
<dbReference type="PANTHER" id="PTHR43788:SF6">
    <property type="entry name" value="DNA HELICASE B"/>
    <property type="match status" value="1"/>
</dbReference>
<feature type="compositionally biased region" description="Basic and acidic residues" evidence="3">
    <location>
        <begin position="995"/>
        <end position="1008"/>
    </location>
</feature>